<proteinExistence type="predicted"/>
<dbReference type="EMBL" id="LAZR01033500">
    <property type="protein sequence ID" value="KKL47905.1"/>
    <property type="molecule type" value="Genomic_DNA"/>
</dbReference>
<comment type="caution">
    <text evidence="2">The sequence shown here is derived from an EMBL/GenBank/DDBJ whole genome shotgun (WGS) entry which is preliminary data.</text>
</comment>
<dbReference type="AlphaFoldDB" id="A0A0F9ESL1"/>
<feature type="non-terminal residue" evidence="2">
    <location>
        <position position="1"/>
    </location>
</feature>
<dbReference type="InterPro" id="IPR038729">
    <property type="entry name" value="Rad50/SbcC_AAA"/>
</dbReference>
<dbReference type="Gene3D" id="3.40.50.300">
    <property type="entry name" value="P-loop containing nucleotide triphosphate hydrolases"/>
    <property type="match status" value="1"/>
</dbReference>
<dbReference type="InterPro" id="IPR027417">
    <property type="entry name" value="P-loop_NTPase"/>
</dbReference>
<gene>
    <name evidence="2" type="ORF">LCGC14_2330840</name>
</gene>
<sequence length="88" mass="9714">IMEIKLTKLTLVNFKGIGNFEFNPDGKNATIRGDNATGKTTVADAFRWLLFGKDTADRKDFAIKTLDKSGAAHSNMDHTVEAIIEIED</sequence>
<protein>
    <recommendedName>
        <fullName evidence="1">Rad50/SbcC-type AAA domain-containing protein</fullName>
    </recommendedName>
</protein>
<name>A0A0F9ESL1_9ZZZZ</name>
<organism evidence="2">
    <name type="scientific">marine sediment metagenome</name>
    <dbReference type="NCBI Taxonomy" id="412755"/>
    <lineage>
        <taxon>unclassified sequences</taxon>
        <taxon>metagenomes</taxon>
        <taxon>ecological metagenomes</taxon>
    </lineage>
</organism>
<dbReference type="PANTHER" id="PTHR32182:SF22">
    <property type="entry name" value="ATP-DEPENDENT ENDONUCLEASE, OLD FAMILY-RELATED"/>
    <property type="match status" value="1"/>
</dbReference>
<dbReference type="PANTHER" id="PTHR32182">
    <property type="entry name" value="DNA REPLICATION AND REPAIR PROTEIN RECF"/>
    <property type="match status" value="1"/>
</dbReference>
<dbReference type="GO" id="GO:0006302">
    <property type="term" value="P:double-strand break repair"/>
    <property type="evidence" value="ECO:0007669"/>
    <property type="project" value="InterPro"/>
</dbReference>
<dbReference type="Pfam" id="PF13476">
    <property type="entry name" value="AAA_23"/>
    <property type="match status" value="1"/>
</dbReference>
<accession>A0A0F9ESL1</accession>
<dbReference type="SUPFAM" id="SSF52540">
    <property type="entry name" value="P-loop containing nucleoside triphosphate hydrolases"/>
    <property type="match status" value="1"/>
</dbReference>
<reference evidence="2" key="1">
    <citation type="journal article" date="2015" name="Nature">
        <title>Complex archaea that bridge the gap between prokaryotes and eukaryotes.</title>
        <authorList>
            <person name="Spang A."/>
            <person name="Saw J.H."/>
            <person name="Jorgensen S.L."/>
            <person name="Zaremba-Niedzwiedzka K."/>
            <person name="Martijn J."/>
            <person name="Lind A.E."/>
            <person name="van Eijk R."/>
            <person name="Schleper C."/>
            <person name="Guy L."/>
            <person name="Ettema T.J."/>
        </authorList>
    </citation>
    <scope>NUCLEOTIDE SEQUENCE</scope>
</reference>
<dbReference type="GO" id="GO:0000731">
    <property type="term" value="P:DNA synthesis involved in DNA repair"/>
    <property type="evidence" value="ECO:0007669"/>
    <property type="project" value="TreeGrafter"/>
</dbReference>
<evidence type="ECO:0000313" key="2">
    <source>
        <dbReference type="EMBL" id="KKL47905.1"/>
    </source>
</evidence>
<evidence type="ECO:0000259" key="1">
    <source>
        <dbReference type="Pfam" id="PF13476"/>
    </source>
</evidence>
<dbReference type="GO" id="GO:0016887">
    <property type="term" value="F:ATP hydrolysis activity"/>
    <property type="evidence" value="ECO:0007669"/>
    <property type="project" value="InterPro"/>
</dbReference>
<feature type="domain" description="Rad50/SbcC-type AAA" evidence="1">
    <location>
        <begin position="8"/>
        <end position="86"/>
    </location>
</feature>